<protein>
    <recommendedName>
        <fullName evidence="2">ABC transporter domain-containing protein</fullName>
    </recommendedName>
</protein>
<dbReference type="Proteomes" id="UP000271889">
    <property type="component" value="Unassembled WGS sequence"/>
</dbReference>
<sequence length="163" mass="18362">MVTPGSSLVALAADGIFMIGVTIIVDNVEWCYIRSRIAALIRRKQLEQLKSQTERHSWHQDEEVRELKPDIDAEDVAKVWESSGELSVYRFEIRAYPGEVSVILGHPGAGKTTTFKMMCGSIRPTRGTDVLMQNSRFDTLQVQVASKFWTKISFAIELCVAQK</sequence>
<evidence type="ECO:0000313" key="4">
    <source>
        <dbReference type="Proteomes" id="UP000271889"/>
    </source>
</evidence>
<dbReference type="InterPro" id="IPR003439">
    <property type="entry name" value="ABC_transporter-like_ATP-bd"/>
</dbReference>
<reference evidence="3 4" key="1">
    <citation type="submission" date="2018-11" db="EMBL/GenBank/DDBJ databases">
        <authorList>
            <consortium name="Pathogen Informatics"/>
        </authorList>
    </citation>
    <scope>NUCLEOTIDE SEQUENCE [LARGE SCALE GENOMIC DNA]</scope>
</reference>
<evidence type="ECO:0000259" key="2">
    <source>
        <dbReference type="Pfam" id="PF00005"/>
    </source>
</evidence>
<accession>A0A3P6RQV4</accession>
<keyword evidence="1" id="KW-0812">Transmembrane</keyword>
<keyword evidence="1" id="KW-1133">Transmembrane helix</keyword>
<keyword evidence="4" id="KW-1185">Reference proteome</keyword>
<dbReference type="GO" id="GO:0005524">
    <property type="term" value="F:ATP binding"/>
    <property type="evidence" value="ECO:0007669"/>
    <property type="project" value="InterPro"/>
</dbReference>
<gene>
    <name evidence="3" type="ORF">CGOC_LOCUS303</name>
</gene>
<name>A0A3P6RQV4_CYLGO</name>
<dbReference type="OrthoDB" id="5837365at2759"/>
<keyword evidence="1" id="KW-0472">Membrane</keyword>
<dbReference type="SUPFAM" id="SSF52540">
    <property type="entry name" value="P-loop containing nucleoside triphosphate hydrolases"/>
    <property type="match status" value="1"/>
</dbReference>
<feature type="transmembrane region" description="Helical" evidence="1">
    <location>
        <begin position="6"/>
        <end position="25"/>
    </location>
</feature>
<proteinExistence type="predicted"/>
<dbReference type="EMBL" id="UYRV01000395">
    <property type="protein sequence ID" value="VDK44308.1"/>
    <property type="molecule type" value="Genomic_DNA"/>
</dbReference>
<evidence type="ECO:0000313" key="3">
    <source>
        <dbReference type="EMBL" id="VDK44308.1"/>
    </source>
</evidence>
<dbReference type="Pfam" id="PF00005">
    <property type="entry name" value="ABC_tran"/>
    <property type="match status" value="1"/>
</dbReference>
<dbReference type="Gene3D" id="3.40.50.300">
    <property type="entry name" value="P-loop containing nucleotide triphosphate hydrolases"/>
    <property type="match status" value="1"/>
</dbReference>
<feature type="domain" description="ABC transporter" evidence="2">
    <location>
        <begin position="93"/>
        <end position="132"/>
    </location>
</feature>
<dbReference type="AlphaFoldDB" id="A0A3P6RQV4"/>
<dbReference type="GO" id="GO:0016887">
    <property type="term" value="F:ATP hydrolysis activity"/>
    <property type="evidence" value="ECO:0007669"/>
    <property type="project" value="InterPro"/>
</dbReference>
<organism evidence="3 4">
    <name type="scientific">Cylicostephanus goldi</name>
    <name type="common">Nematode worm</name>
    <dbReference type="NCBI Taxonomy" id="71465"/>
    <lineage>
        <taxon>Eukaryota</taxon>
        <taxon>Metazoa</taxon>
        <taxon>Ecdysozoa</taxon>
        <taxon>Nematoda</taxon>
        <taxon>Chromadorea</taxon>
        <taxon>Rhabditida</taxon>
        <taxon>Rhabditina</taxon>
        <taxon>Rhabditomorpha</taxon>
        <taxon>Strongyloidea</taxon>
        <taxon>Strongylidae</taxon>
        <taxon>Cylicostephanus</taxon>
    </lineage>
</organism>
<dbReference type="InterPro" id="IPR027417">
    <property type="entry name" value="P-loop_NTPase"/>
</dbReference>
<evidence type="ECO:0000256" key="1">
    <source>
        <dbReference type="SAM" id="Phobius"/>
    </source>
</evidence>